<dbReference type="EMBL" id="JACOYY010000023">
    <property type="protein sequence ID" value="MBI2052165.1"/>
    <property type="molecule type" value="Genomic_DNA"/>
</dbReference>
<dbReference type="InterPro" id="IPR037135">
    <property type="entry name" value="DUF1653-like_dom_sf"/>
</dbReference>
<sequence>MDKIKPGVYRHYKGREYDVYGEVTSSSNRDAASTFIIIYRPRYGDKKLTSRPKDEFLEKILVDDATVPRFIFVREFDDPCLISLAKFFTS</sequence>
<proteinExistence type="predicted"/>
<evidence type="ECO:0000313" key="2">
    <source>
        <dbReference type="EMBL" id="MBI2052165.1"/>
    </source>
</evidence>
<comment type="caution">
    <text evidence="2">The sequence shown here is derived from an EMBL/GenBank/DDBJ whole genome shotgun (WGS) entry which is preliminary data.</text>
</comment>
<feature type="domain" description="DUF1653" evidence="1">
    <location>
        <begin position="7"/>
        <end position="70"/>
    </location>
</feature>
<dbReference type="AlphaFoldDB" id="A0A9D6DMZ4"/>
<dbReference type="Proteomes" id="UP000786662">
    <property type="component" value="Unassembled WGS sequence"/>
</dbReference>
<dbReference type="InterPro" id="IPR023387">
    <property type="entry name" value="DUF1653-like_dom"/>
</dbReference>
<evidence type="ECO:0000313" key="3">
    <source>
        <dbReference type="Proteomes" id="UP000786662"/>
    </source>
</evidence>
<protein>
    <submittedName>
        <fullName evidence="2">DUF1653 domain-containing protein</fullName>
    </submittedName>
</protein>
<evidence type="ECO:0000259" key="1">
    <source>
        <dbReference type="Pfam" id="PF07866"/>
    </source>
</evidence>
<organism evidence="2 3">
    <name type="scientific">Candidatus Sungiibacteriota bacterium</name>
    <dbReference type="NCBI Taxonomy" id="2750080"/>
    <lineage>
        <taxon>Bacteria</taxon>
        <taxon>Candidatus Sungiibacteriota</taxon>
    </lineage>
</organism>
<dbReference type="Pfam" id="PF07866">
    <property type="entry name" value="DUF1653"/>
    <property type="match status" value="1"/>
</dbReference>
<name>A0A9D6DMZ4_9BACT</name>
<accession>A0A9D6DMZ4</accession>
<reference evidence="2" key="1">
    <citation type="submission" date="2020-07" db="EMBL/GenBank/DDBJ databases">
        <title>Huge and variable diversity of episymbiotic CPR bacteria and DPANN archaea in groundwater ecosystems.</title>
        <authorList>
            <person name="He C.Y."/>
            <person name="Keren R."/>
            <person name="Whittaker M."/>
            <person name="Farag I.F."/>
            <person name="Doudna J."/>
            <person name="Cate J.H.D."/>
            <person name="Banfield J.F."/>
        </authorList>
    </citation>
    <scope>NUCLEOTIDE SEQUENCE</scope>
    <source>
        <strain evidence="2">NC_groundwater_191_Ag_S-0.1um_45_8</strain>
    </source>
</reference>
<gene>
    <name evidence="2" type="ORF">HYT38_00600</name>
</gene>
<dbReference type="Gene3D" id="2.30.30.320">
    <property type="entry name" value="DUF1653-like domain"/>
    <property type="match status" value="1"/>
</dbReference>